<keyword evidence="1 5" id="KW-0328">Glycosyltransferase</keyword>
<feature type="domain" description="Glycosyl transferase family 3 N-terminal" evidence="7">
    <location>
        <begin position="3"/>
        <end position="64"/>
    </location>
</feature>
<dbReference type="RefSeq" id="WP_161901813.1">
    <property type="nucleotide sequence ID" value="NZ_MAEL01000033.1"/>
</dbReference>
<dbReference type="Proteomes" id="UP000782705">
    <property type="component" value="Unassembled WGS sequence"/>
</dbReference>
<dbReference type="Pfam" id="PF02885">
    <property type="entry name" value="Glycos_trans_3N"/>
    <property type="match status" value="1"/>
</dbReference>
<evidence type="ECO:0000313" key="9">
    <source>
        <dbReference type="Proteomes" id="UP000782705"/>
    </source>
</evidence>
<dbReference type="InterPro" id="IPR000312">
    <property type="entry name" value="Glycosyl_Trfase_fam3"/>
</dbReference>
<keyword evidence="5" id="KW-0028">Amino-acid biosynthesis</keyword>
<dbReference type="InterPro" id="IPR036320">
    <property type="entry name" value="Glycosyl_Trfase_fam3_N_dom_sf"/>
</dbReference>
<keyword evidence="4 5" id="KW-0057">Aromatic amino acid biosynthesis</keyword>
<dbReference type="SUPFAM" id="SSF52418">
    <property type="entry name" value="Nucleoside phosphorylase/phosphoribosyltransferase catalytic domain"/>
    <property type="match status" value="1"/>
</dbReference>
<dbReference type="Gene3D" id="1.20.970.10">
    <property type="entry name" value="Transferase, Pyrimidine Nucleoside Phosphorylase, Chain C"/>
    <property type="match status" value="1"/>
</dbReference>
<keyword evidence="3 5" id="KW-0822">Tryptophan biosynthesis</keyword>
<feature type="binding site" evidence="5">
    <location>
        <begin position="89"/>
        <end position="92"/>
    </location>
    <ligand>
        <name>5-phospho-alpha-D-ribose 1-diphosphate</name>
        <dbReference type="ChEBI" id="CHEBI:58017"/>
    </ligand>
</feature>
<comment type="pathway">
    <text evidence="5">Amino-acid biosynthesis; L-tryptophan biosynthesis; L-tryptophan from chorismate: step 2/5.</text>
</comment>
<dbReference type="GO" id="GO:0016757">
    <property type="term" value="F:glycosyltransferase activity"/>
    <property type="evidence" value="ECO:0007669"/>
    <property type="project" value="UniProtKB-KW"/>
</dbReference>
<dbReference type="EC" id="2.4.2.18" evidence="5"/>
<evidence type="ECO:0000256" key="1">
    <source>
        <dbReference type="ARBA" id="ARBA00022676"/>
    </source>
</evidence>
<feature type="domain" description="Glycosyl transferase family 3" evidence="6">
    <location>
        <begin position="73"/>
        <end position="322"/>
    </location>
</feature>
<feature type="binding site" evidence="5">
    <location>
        <begin position="107"/>
        <end position="115"/>
    </location>
    <ligand>
        <name>5-phospho-alpha-D-ribose 1-diphosphate</name>
        <dbReference type="ChEBI" id="CHEBI:58017"/>
    </ligand>
</feature>
<dbReference type="PANTHER" id="PTHR43285">
    <property type="entry name" value="ANTHRANILATE PHOSPHORIBOSYLTRANSFERASE"/>
    <property type="match status" value="1"/>
</dbReference>
<feature type="binding site" evidence="5">
    <location>
        <position position="165"/>
    </location>
    <ligand>
        <name>anthranilate</name>
        <dbReference type="ChEBI" id="CHEBI:16567"/>
        <label>2</label>
    </ligand>
</feature>
<reference evidence="8 9" key="1">
    <citation type="submission" date="2016-06" db="EMBL/GenBank/DDBJ databases">
        <title>Four novel species of enterococci isolated from chicken manure.</title>
        <authorList>
            <person name="Van Tyne D."/>
        </authorList>
    </citation>
    <scope>NUCLEOTIDE SEQUENCE [LARGE SCALE GENOMIC DNA]</scope>
    <source>
        <strain evidence="8 9">CU12B</strain>
    </source>
</reference>
<feature type="binding site" evidence="5">
    <location>
        <begin position="82"/>
        <end position="83"/>
    </location>
    <ligand>
        <name>5-phospho-alpha-D-ribose 1-diphosphate</name>
        <dbReference type="ChEBI" id="CHEBI:58017"/>
    </ligand>
</feature>
<evidence type="ECO:0000259" key="6">
    <source>
        <dbReference type="Pfam" id="PF00591"/>
    </source>
</evidence>
<comment type="caution">
    <text evidence="5">Lacks conserved residue(s) required for the propagation of feature annotation.</text>
</comment>
<gene>
    <name evidence="5" type="primary">trpD</name>
    <name evidence="8" type="ORF">BAU17_12105</name>
</gene>
<evidence type="ECO:0000256" key="2">
    <source>
        <dbReference type="ARBA" id="ARBA00022679"/>
    </source>
</evidence>
<feature type="binding site" evidence="5">
    <location>
        <position position="225"/>
    </location>
    <ligand>
        <name>Mg(2+)</name>
        <dbReference type="ChEBI" id="CHEBI:18420"/>
        <label>1</label>
    </ligand>
</feature>
<keyword evidence="2 5" id="KW-0808">Transferase</keyword>
<dbReference type="HAMAP" id="MF_00211">
    <property type="entry name" value="TrpD"/>
    <property type="match status" value="1"/>
</dbReference>
<feature type="binding site" evidence="5">
    <location>
        <position position="79"/>
    </location>
    <ligand>
        <name>5-phospho-alpha-D-ribose 1-diphosphate</name>
        <dbReference type="ChEBI" id="CHEBI:58017"/>
    </ligand>
</feature>
<feature type="binding site" evidence="5">
    <location>
        <position position="119"/>
    </location>
    <ligand>
        <name>5-phospho-alpha-D-ribose 1-diphosphate</name>
        <dbReference type="ChEBI" id="CHEBI:58017"/>
    </ligand>
</feature>
<evidence type="ECO:0000313" key="8">
    <source>
        <dbReference type="EMBL" id="KAF1304309.1"/>
    </source>
</evidence>
<comment type="catalytic activity">
    <reaction evidence="5">
        <text>N-(5-phospho-beta-D-ribosyl)anthranilate + diphosphate = 5-phospho-alpha-D-ribose 1-diphosphate + anthranilate</text>
        <dbReference type="Rhea" id="RHEA:11768"/>
        <dbReference type="ChEBI" id="CHEBI:16567"/>
        <dbReference type="ChEBI" id="CHEBI:18277"/>
        <dbReference type="ChEBI" id="CHEBI:33019"/>
        <dbReference type="ChEBI" id="CHEBI:58017"/>
        <dbReference type="EC" id="2.4.2.18"/>
    </reaction>
</comment>
<feature type="binding site" evidence="5">
    <location>
        <position position="79"/>
    </location>
    <ligand>
        <name>anthranilate</name>
        <dbReference type="ChEBI" id="CHEBI:16567"/>
        <label>1</label>
    </ligand>
</feature>
<keyword evidence="5" id="KW-0460">Magnesium</keyword>
<comment type="caution">
    <text evidence="8">The sequence shown here is derived from an EMBL/GenBank/DDBJ whole genome shotgun (WGS) entry which is preliminary data.</text>
</comment>
<dbReference type="PANTHER" id="PTHR43285:SF2">
    <property type="entry name" value="ANTHRANILATE PHOSPHORIBOSYLTRANSFERASE"/>
    <property type="match status" value="1"/>
</dbReference>
<dbReference type="Gene3D" id="3.40.1030.10">
    <property type="entry name" value="Nucleoside phosphorylase/phosphoribosyltransferase catalytic domain"/>
    <property type="match status" value="1"/>
</dbReference>
<comment type="function">
    <text evidence="5">Catalyzes the transfer of the phosphoribosyl group of 5-phosphorylribose-1-pyrophosphate (PRPP) to anthranilate to yield N-(5'-phosphoribosyl)-anthranilate (PRA).</text>
</comment>
<comment type="cofactor">
    <cofactor evidence="5">
        <name>Mg(2+)</name>
        <dbReference type="ChEBI" id="CHEBI:18420"/>
    </cofactor>
    <text evidence="5">Binds 2 magnesium ions per monomer.</text>
</comment>
<evidence type="ECO:0000256" key="3">
    <source>
        <dbReference type="ARBA" id="ARBA00022822"/>
    </source>
</evidence>
<feature type="binding site" evidence="5">
    <location>
        <position position="91"/>
    </location>
    <ligand>
        <name>Mg(2+)</name>
        <dbReference type="ChEBI" id="CHEBI:18420"/>
        <label>1</label>
    </ligand>
</feature>
<evidence type="ECO:0000259" key="7">
    <source>
        <dbReference type="Pfam" id="PF02885"/>
    </source>
</evidence>
<protein>
    <recommendedName>
        <fullName evidence="5">Anthranilate phosphoribosyltransferase</fullName>
        <ecNumber evidence="5">2.4.2.18</ecNumber>
    </recommendedName>
</protein>
<dbReference type="Pfam" id="PF00591">
    <property type="entry name" value="Glycos_transf_3"/>
    <property type="match status" value="1"/>
</dbReference>
<organism evidence="8 9">
    <name type="scientific">Candidatus Enterococcus willemsii</name>
    <dbReference type="NCBI Taxonomy" id="1857215"/>
    <lineage>
        <taxon>Bacteria</taxon>
        <taxon>Bacillati</taxon>
        <taxon>Bacillota</taxon>
        <taxon>Bacilli</taxon>
        <taxon>Lactobacillales</taxon>
        <taxon>Enterococcaceae</taxon>
        <taxon>Enterococcus</taxon>
    </lineage>
</organism>
<feature type="binding site" evidence="5">
    <location>
        <position position="87"/>
    </location>
    <ligand>
        <name>5-phospho-alpha-D-ribose 1-diphosphate</name>
        <dbReference type="ChEBI" id="CHEBI:58017"/>
    </ligand>
</feature>
<dbReference type="NCBIfam" id="TIGR01245">
    <property type="entry name" value="trpD"/>
    <property type="match status" value="1"/>
</dbReference>
<keyword evidence="5" id="KW-0479">Metal-binding</keyword>
<sequence length="337" mass="35843">MNQLFEQLYQGKNLTEVEMTVLAEAVFSGELTETQISAALVALKMKGITSTEMTAIARVMQKNAVPITNVPLNAMDNCGTGGDHLNTFNVSTTAAFVLAAGGIPMAKHGNRSISSRSGSADVLEELGVKLISSQEQISQLINEIGIAFLFAQAMHPTMRYVSNVRRELATPTILNLIGPLTNPVPLETQLMGTFAGHLLVETAETLGKLGRKRAIVLQGAFGMDEANLAGDTRLAILSDGKVSEVTLSASEVGLPEYPIEAIVGGNAKRNAEILVSVLENQPSPFLDTVLLNAGLGFYANGKVESVKAGVDEARRLIATGAAREKLAQLVERQKEDV</sequence>
<feature type="binding site" evidence="5">
    <location>
        <position position="225"/>
    </location>
    <ligand>
        <name>Mg(2+)</name>
        <dbReference type="ChEBI" id="CHEBI:18420"/>
        <label>2</label>
    </ligand>
</feature>
<comment type="subunit">
    <text evidence="5">Homodimer.</text>
</comment>
<evidence type="ECO:0000256" key="5">
    <source>
        <dbReference type="HAMAP-Rule" id="MF_00211"/>
    </source>
</evidence>
<feature type="binding site" evidence="5">
    <location>
        <position position="110"/>
    </location>
    <ligand>
        <name>anthranilate</name>
        <dbReference type="ChEBI" id="CHEBI:16567"/>
        <label>1</label>
    </ligand>
</feature>
<dbReference type="InterPro" id="IPR035902">
    <property type="entry name" value="Nuc_phospho_transferase"/>
</dbReference>
<comment type="similarity">
    <text evidence="5">Belongs to the anthranilate phosphoribosyltransferase family.</text>
</comment>
<evidence type="ECO:0000256" key="4">
    <source>
        <dbReference type="ARBA" id="ARBA00023141"/>
    </source>
</evidence>
<name>A0ABQ6Z0R7_9ENTE</name>
<dbReference type="SUPFAM" id="SSF47648">
    <property type="entry name" value="Nucleoside phosphorylase/phosphoribosyltransferase N-terminal domain"/>
    <property type="match status" value="1"/>
</dbReference>
<dbReference type="InterPro" id="IPR017459">
    <property type="entry name" value="Glycosyl_Trfase_fam3_N_dom"/>
</dbReference>
<dbReference type="EMBL" id="MAEL01000033">
    <property type="protein sequence ID" value="KAF1304309.1"/>
    <property type="molecule type" value="Genomic_DNA"/>
</dbReference>
<keyword evidence="9" id="KW-1185">Reference proteome</keyword>
<dbReference type="InterPro" id="IPR005940">
    <property type="entry name" value="Anthranilate_Pribosyl_Tfrase"/>
</dbReference>
<feature type="binding site" evidence="5">
    <location>
        <position position="224"/>
    </location>
    <ligand>
        <name>Mg(2+)</name>
        <dbReference type="ChEBI" id="CHEBI:18420"/>
        <label>2</label>
    </ligand>
</feature>
<accession>A0ABQ6Z0R7</accession>
<proteinExistence type="inferred from homology"/>